<evidence type="ECO:0000256" key="9">
    <source>
        <dbReference type="RuleBase" id="RU363032"/>
    </source>
</evidence>
<evidence type="ECO:0000313" key="11">
    <source>
        <dbReference type="EMBL" id="MFL2103491.1"/>
    </source>
</evidence>
<feature type="transmembrane region" description="Helical" evidence="9">
    <location>
        <begin position="452"/>
        <end position="473"/>
    </location>
</feature>
<keyword evidence="5 9" id="KW-0812">Transmembrane</keyword>
<evidence type="ECO:0000256" key="1">
    <source>
        <dbReference type="ARBA" id="ARBA00004651"/>
    </source>
</evidence>
<dbReference type="PROSITE" id="PS50928">
    <property type="entry name" value="ABC_TM1"/>
    <property type="match status" value="1"/>
</dbReference>
<organism evidence="11 12">
    <name type="scientific">Marinilactibacillus psychrotolerans</name>
    <dbReference type="NCBI Taxonomy" id="191770"/>
    <lineage>
        <taxon>Bacteria</taxon>
        <taxon>Bacillati</taxon>
        <taxon>Bacillota</taxon>
        <taxon>Bacilli</taxon>
        <taxon>Lactobacillales</taxon>
        <taxon>Carnobacteriaceae</taxon>
        <taxon>Marinilactibacillus</taxon>
    </lineage>
</organism>
<evidence type="ECO:0000256" key="4">
    <source>
        <dbReference type="ARBA" id="ARBA00022475"/>
    </source>
</evidence>
<dbReference type="InterPro" id="IPR001638">
    <property type="entry name" value="Solute-binding_3/MltF_N"/>
</dbReference>
<comment type="caution">
    <text evidence="11">The sequence shown here is derived from an EMBL/GenBank/DDBJ whole genome shotgun (WGS) entry which is preliminary data.</text>
</comment>
<dbReference type="Gene3D" id="3.40.190.10">
    <property type="entry name" value="Periplasmic binding protein-like II"/>
    <property type="match status" value="2"/>
</dbReference>
<dbReference type="InterPro" id="IPR043429">
    <property type="entry name" value="ArtM/GltK/GlnP/TcyL/YhdX-like"/>
</dbReference>
<dbReference type="PANTHER" id="PTHR30614:SF20">
    <property type="entry name" value="GLUTAMINE TRANSPORT SYSTEM PERMEASE PROTEIN GLNP"/>
    <property type="match status" value="1"/>
</dbReference>
<feature type="domain" description="ABC transmembrane type-1" evidence="10">
    <location>
        <begin position="286"/>
        <end position="465"/>
    </location>
</feature>
<dbReference type="SUPFAM" id="SSF161098">
    <property type="entry name" value="MetI-like"/>
    <property type="match status" value="1"/>
</dbReference>
<dbReference type="EMBL" id="JBGQQK010000029">
    <property type="protein sequence ID" value="MFL2103491.1"/>
    <property type="molecule type" value="Genomic_DNA"/>
</dbReference>
<name>A0ABW8UP00_9LACT</name>
<dbReference type="NCBIfam" id="TIGR01726">
    <property type="entry name" value="HEQRo_perm_3TM"/>
    <property type="match status" value="1"/>
</dbReference>
<dbReference type="PANTHER" id="PTHR30614">
    <property type="entry name" value="MEMBRANE COMPONENT OF AMINO ACID ABC TRANSPORTER"/>
    <property type="match status" value="1"/>
</dbReference>
<gene>
    <name evidence="11" type="ORF">ACEN37_09495</name>
</gene>
<dbReference type="Proteomes" id="UP001625374">
    <property type="component" value="Unassembled WGS sequence"/>
</dbReference>
<keyword evidence="8 9" id="KW-0472">Membrane</keyword>
<keyword evidence="6" id="KW-0029">Amino-acid transport</keyword>
<feature type="transmembrane region" description="Helical" evidence="9">
    <location>
        <begin position="334"/>
        <end position="359"/>
    </location>
</feature>
<dbReference type="Pfam" id="PF00528">
    <property type="entry name" value="BPD_transp_1"/>
    <property type="match status" value="1"/>
</dbReference>
<dbReference type="SMART" id="SM00062">
    <property type="entry name" value="PBPb"/>
    <property type="match status" value="1"/>
</dbReference>
<evidence type="ECO:0000313" key="12">
    <source>
        <dbReference type="Proteomes" id="UP001625374"/>
    </source>
</evidence>
<dbReference type="InterPro" id="IPR010065">
    <property type="entry name" value="AA_ABC_transptr_permease_3TM"/>
</dbReference>
<evidence type="ECO:0000256" key="5">
    <source>
        <dbReference type="ARBA" id="ARBA00022692"/>
    </source>
</evidence>
<reference evidence="11 12" key="1">
    <citation type="submission" date="2024-08" db="EMBL/GenBank/DDBJ databases">
        <authorList>
            <person name="Arias E."/>
        </authorList>
    </citation>
    <scope>NUCLEOTIDE SEQUENCE [LARGE SCALE GENOMIC DNA]</scope>
    <source>
        <strain evidence="11 12">FAM 24106</strain>
    </source>
</reference>
<evidence type="ECO:0000259" key="10">
    <source>
        <dbReference type="PROSITE" id="PS50928"/>
    </source>
</evidence>
<evidence type="ECO:0000256" key="6">
    <source>
        <dbReference type="ARBA" id="ARBA00022970"/>
    </source>
</evidence>
<evidence type="ECO:0000256" key="7">
    <source>
        <dbReference type="ARBA" id="ARBA00022989"/>
    </source>
</evidence>
<accession>A0ABW8UP00</accession>
<keyword evidence="12" id="KW-1185">Reference proteome</keyword>
<comment type="similarity">
    <text evidence="2">Belongs to the binding-protein-dependent transport system permease family. HisMQ subfamily.</text>
</comment>
<keyword evidence="4" id="KW-1003">Cell membrane</keyword>
<protein>
    <submittedName>
        <fullName evidence="11">ABC transporter substrate-binding protein/permease</fullName>
    </submittedName>
</protein>
<proteinExistence type="inferred from homology"/>
<evidence type="ECO:0000256" key="3">
    <source>
        <dbReference type="ARBA" id="ARBA00022448"/>
    </source>
</evidence>
<sequence length="483" mass="53583">MKKYIKGFIAFFVLIVMLFIPEHIAYAEDRALEQVKENGELVIGTSADFPPFEFYAGEGDEQEIVGMDILIAEKIADDLGVELVIQDMGFDSLLPALESNKIDMIVAGMTPTEERRKSVNFSDIYFQTFQNIMVRSGDKDIYDSIEALAGQTIGVQSGTLQEELAQQIPNAKITKLENINDLILSLETNRIEAIVMQGPNAVAHAENNDELYTYEGDFELDEQDQGSAIAIRYGEDSLVEAVNESLAEISENNLTEDYLATAGEYMSQDTEGGFASKYWRYFLDGTAMTIFISLIGVLVGLVLGFILSLMRLAKNVIIRFLGSSYVEFVRGTPLLIQVMFIYFGVGVFFNLPALTAGIIAVSLNSGAYICEIIRSGLNSVDSGQSEAARSLGMSRNQAMRHIIFPQALKNIWPALGNEFITIIKESSIVSVIGVGELIFQTRVVRSASFEGILPLIITMMIYFVLTFTLTKILNYFEGRMNHD</sequence>
<dbReference type="InterPro" id="IPR000515">
    <property type="entry name" value="MetI-like"/>
</dbReference>
<dbReference type="InterPro" id="IPR035906">
    <property type="entry name" value="MetI-like_sf"/>
</dbReference>
<dbReference type="Pfam" id="PF00497">
    <property type="entry name" value="SBP_bac_3"/>
    <property type="match status" value="1"/>
</dbReference>
<dbReference type="RefSeq" id="WP_407142346.1">
    <property type="nucleotide sequence ID" value="NZ_JBGQQI010000030.1"/>
</dbReference>
<keyword evidence="3 9" id="KW-0813">Transport</keyword>
<evidence type="ECO:0000256" key="2">
    <source>
        <dbReference type="ARBA" id="ARBA00010072"/>
    </source>
</evidence>
<dbReference type="CDD" id="cd06261">
    <property type="entry name" value="TM_PBP2"/>
    <property type="match status" value="1"/>
</dbReference>
<evidence type="ECO:0000256" key="8">
    <source>
        <dbReference type="ARBA" id="ARBA00023136"/>
    </source>
</evidence>
<comment type="subcellular location">
    <subcellularLocation>
        <location evidence="1 9">Cell membrane</location>
        <topology evidence="1 9">Multi-pass membrane protein</topology>
    </subcellularLocation>
</comment>
<feature type="transmembrane region" description="Helical" evidence="9">
    <location>
        <begin position="290"/>
        <end position="313"/>
    </location>
</feature>
<dbReference type="Gene3D" id="1.10.3720.10">
    <property type="entry name" value="MetI-like"/>
    <property type="match status" value="1"/>
</dbReference>
<dbReference type="SUPFAM" id="SSF53850">
    <property type="entry name" value="Periplasmic binding protein-like II"/>
    <property type="match status" value="1"/>
</dbReference>
<keyword evidence="7 9" id="KW-1133">Transmembrane helix</keyword>